<keyword evidence="6" id="KW-0146">Chitin degradation</keyword>
<evidence type="ECO:0000256" key="11">
    <source>
        <dbReference type="RuleBase" id="RU000489"/>
    </source>
</evidence>
<dbReference type="PANTHER" id="PTHR47700:SF2">
    <property type="entry name" value="CHITINASE"/>
    <property type="match status" value="1"/>
</dbReference>
<dbReference type="Gene3D" id="3.10.50.10">
    <property type="match status" value="1"/>
</dbReference>
<sequence length="1590" mass="177114">MSIERTGTNGGCQSDCDQPDSGSSGGDVQSRVIGYYETWLHDRACQGMDFKDIPAGALTHLHFAFAYVTPGDFNIAPMDGNKQSLFEDFTAVTSQNPGLKAIVALGGWSFNDNGTATQPVFSDMVSSSPNRQKFITNVLAFMREYGFDGLDIDWEYPGAPDRGGQPDDGKNFVTFLKELKDAIAGQPVQYSVSFTAPTSYWYLRWFDLDAVNYVDYVNVMAYDLHGVWDSIDPIGSHIYAHTNLTEIKQAFDLFWRNKVPASKLNLGIGFYGRSFQLSDQSCYQPGCYFKGGGAEGPCTKNSGTLSYREITDIIKKNGIEPYHDKENAVKYMTYNQDNWISFDDDETFKQKIDWANGVGLGGLLIWAIDQDTENLDALSALLAPKEVNKFRKEAEDASFWQDVSNADCYVTDCGGTCKAGFLQITHQPCGGAKPITRHSKGKDSALCCPVSAAPDMKKCTWRGNAPSCNGHCKDDEVVVELNRWGDGDYCEDGNKALCCETGEHTNKCYWTGAGGHCKNGDETLTFAGTFLETIKDIVDLFPGSLVGAALDQQLAAWDIDLLRKFCCPPEEMKLWDNCKWHGTPGTCFDNHCDVGHQVQLANSKYGQGESCFPRVERERVFCCDATNGKSPFLPVPLEDLFPSPPTGDNIAVDTNLRIDDTWGDGTKPSNGADDPAHATFGFVVLASPQELQVSLDKRDGSDWEVFNCNDAISEEAQTVQMYCRNSDTTNCDQIHLGHGAEGTIIEMPEGCGPSRYAVVRSLVPSKSQNFPKHLEKRSYSHGPVIHDLTFDYDWHRVPRDLGDTQMRLDYSNEIGYWDSIVNKAGDHKKKRKRSLDEYNGNHKRWLEAELRDDMHFGGLSREELHKRWFGSDVIDWLKGFFNPSITAEYTHNFQEVFEAILIEEDWKCQVKGVDLDAHLLVGALMEIDVQTSFGITMIATLGAGSITFQDSYLYFKNKGEATATFTLDALGRATFGRDMELLNLGNFPGATFGIPNLVTVGPNFRLLGRVDAEITLAGHLESRARIASWDVQMTFPAANNDFMPQQTTDSKLTLDGTGDFQGLSKPTFDYSVEATGRLSAHIKPTIEFGIIFDKRWGISNAAVQLVADGSVAVSATAGTQGDCPFTYAVDVGARMYTHVDAPNFGWNIPDFDLFPAVHRTPISGATCPSKRDILDADVLTYTFNRTRMVSDRSARRLVKRIPRVGPPFHLPSGCTFCPKPNTEDGGNSCSGADTSDAPDPTTNFRRDIGGLSPLDRAFEQQYHHWDKRAGKDITFCEGFARQQAQAPAFDSSSKEKTRNPSVPIYGYEGDANECSNLLFRKLDSVPEEELRNFATEHVLEFQLLPIFFDVVQKIYGKEHFPNPLGTGRPVDFCHRIQPYWRPPASQWITVNGERKTPLQAMCDGFPGKDNQYADEFVLLFGRINLAKLGMWGNQVIRKDKIMSDKVKTTPYEALTVIKDVLSAWEYHMIPAINQLIGAQRNRIGGLLSSVQDQIVGRGYTTSPKSGDVTIVPYTKIEDLESRWNTWTHDRGIYARNRAQTFMDTYIAQLQTTYATDDLRKKANEQERRLIDAIDSVATAINNKAAWSLPF</sequence>
<comment type="similarity">
    <text evidence="2">Belongs to the glycosyl hydrolase 18 family. Chitinase class V subfamily.</text>
</comment>
<keyword evidence="15" id="KW-1185">Reference proteome</keyword>
<dbReference type="SUPFAM" id="SSF51445">
    <property type="entry name" value="(Trans)glycosidases"/>
    <property type="match status" value="1"/>
</dbReference>
<evidence type="ECO:0000256" key="6">
    <source>
        <dbReference type="ARBA" id="ARBA00023024"/>
    </source>
</evidence>
<dbReference type="SUPFAM" id="SSF54556">
    <property type="entry name" value="Chitinase insertion domain"/>
    <property type="match status" value="1"/>
</dbReference>
<dbReference type="SMART" id="SM00636">
    <property type="entry name" value="Glyco_18"/>
    <property type="match status" value="1"/>
</dbReference>
<accession>A0AAQ3RBT9</accession>
<proteinExistence type="inferred from homology"/>
<name>A0AAQ3RBT9_9PEZI</name>
<keyword evidence="9 11" id="KW-0326">Glycosidase</keyword>
<keyword evidence="4" id="KW-0147">Chitin-binding</keyword>
<feature type="domain" description="GH18" evidence="13">
    <location>
        <begin position="30"/>
        <end position="385"/>
    </location>
</feature>
<dbReference type="PROSITE" id="PS51910">
    <property type="entry name" value="GH18_2"/>
    <property type="match status" value="1"/>
</dbReference>
<feature type="compositionally biased region" description="Polar residues" evidence="12">
    <location>
        <begin position="1"/>
        <end position="22"/>
    </location>
</feature>
<dbReference type="PROSITE" id="PS01095">
    <property type="entry name" value="GH18_1"/>
    <property type="match status" value="1"/>
</dbReference>
<keyword evidence="10" id="KW-0624">Polysaccharide degradation</keyword>
<dbReference type="GO" id="GO:0006032">
    <property type="term" value="P:chitin catabolic process"/>
    <property type="evidence" value="ECO:0007669"/>
    <property type="project" value="UniProtKB-KW"/>
</dbReference>
<evidence type="ECO:0000256" key="4">
    <source>
        <dbReference type="ARBA" id="ARBA00022669"/>
    </source>
</evidence>
<dbReference type="InterPro" id="IPR011583">
    <property type="entry name" value="Chitinase_II/V-like_cat"/>
</dbReference>
<dbReference type="InterPro" id="IPR001223">
    <property type="entry name" value="Glyco_hydro18_cat"/>
</dbReference>
<dbReference type="Proteomes" id="UP001303373">
    <property type="component" value="Chromosome 11"/>
</dbReference>
<evidence type="ECO:0000259" key="13">
    <source>
        <dbReference type="PROSITE" id="PS51910"/>
    </source>
</evidence>
<dbReference type="Pfam" id="PF00704">
    <property type="entry name" value="Glyco_hydro_18"/>
    <property type="match status" value="1"/>
</dbReference>
<feature type="region of interest" description="Disordered" evidence="12">
    <location>
        <begin position="1"/>
        <end position="27"/>
    </location>
</feature>
<evidence type="ECO:0000256" key="10">
    <source>
        <dbReference type="ARBA" id="ARBA00023326"/>
    </source>
</evidence>
<dbReference type="GO" id="GO:0000272">
    <property type="term" value="P:polysaccharide catabolic process"/>
    <property type="evidence" value="ECO:0007669"/>
    <property type="project" value="UniProtKB-KW"/>
</dbReference>
<evidence type="ECO:0000313" key="14">
    <source>
        <dbReference type="EMBL" id="WPH03961.1"/>
    </source>
</evidence>
<dbReference type="EC" id="3.2.1.14" evidence="3"/>
<dbReference type="InterPro" id="IPR017853">
    <property type="entry name" value="GH"/>
</dbReference>
<evidence type="ECO:0000256" key="9">
    <source>
        <dbReference type="ARBA" id="ARBA00023295"/>
    </source>
</evidence>
<dbReference type="EMBL" id="CP138590">
    <property type="protein sequence ID" value="WPH03961.1"/>
    <property type="molecule type" value="Genomic_DNA"/>
</dbReference>
<evidence type="ECO:0000313" key="15">
    <source>
        <dbReference type="Proteomes" id="UP001303373"/>
    </source>
</evidence>
<evidence type="ECO:0000256" key="12">
    <source>
        <dbReference type="SAM" id="MobiDB-lite"/>
    </source>
</evidence>
<evidence type="ECO:0000256" key="7">
    <source>
        <dbReference type="ARBA" id="ARBA00023026"/>
    </source>
</evidence>
<dbReference type="GO" id="GO:0008843">
    <property type="term" value="F:endochitinase activity"/>
    <property type="evidence" value="ECO:0007669"/>
    <property type="project" value="UniProtKB-EC"/>
</dbReference>
<evidence type="ECO:0000256" key="2">
    <source>
        <dbReference type="ARBA" id="ARBA00008682"/>
    </source>
</evidence>
<dbReference type="PANTHER" id="PTHR47700">
    <property type="entry name" value="V CHITINASE, PUTATIVE (AFU_ORTHOLOGUE AFUA_6G13720)-RELATED"/>
    <property type="match status" value="1"/>
</dbReference>
<dbReference type="InterPro" id="IPR001579">
    <property type="entry name" value="Glyco_hydro_18_chit_AS"/>
</dbReference>
<dbReference type="Gene3D" id="3.20.20.80">
    <property type="entry name" value="Glycosidases"/>
    <property type="match status" value="1"/>
</dbReference>
<gene>
    <name evidence="14" type="ORF">R9X50_00684400</name>
</gene>
<reference evidence="14 15" key="1">
    <citation type="submission" date="2023-11" db="EMBL/GenBank/DDBJ databases">
        <title>An acidophilic fungus is an integral part of prey digestion in a carnivorous sundew plant.</title>
        <authorList>
            <person name="Tsai I.J."/>
        </authorList>
    </citation>
    <scope>NUCLEOTIDE SEQUENCE [LARGE SCALE GENOMIC DNA]</scope>
    <source>
        <strain evidence="14">169a</strain>
    </source>
</reference>
<dbReference type="InterPro" id="IPR053214">
    <property type="entry name" value="LysM12-like"/>
</dbReference>
<keyword evidence="7" id="KW-0843">Virulence</keyword>
<organism evidence="14 15">
    <name type="scientific">Acrodontium crateriforme</name>
    <dbReference type="NCBI Taxonomy" id="150365"/>
    <lineage>
        <taxon>Eukaryota</taxon>
        <taxon>Fungi</taxon>
        <taxon>Dikarya</taxon>
        <taxon>Ascomycota</taxon>
        <taxon>Pezizomycotina</taxon>
        <taxon>Dothideomycetes</taxon>
        <taxon>Dothideomycetidae</taxon>
        <taxon>Mycosphaerellales</taxon>
        <taxon>Teratosphaeriaceae</taxon>
        <taxon>Acrodontium</taxon>
    </lineage>
</organism>
<keyword evidence="5 11" id="KW-0378">Hydrolase</keyword>
<evidence type="ECO:0000256" key="5">
    <source>
        <dbReference type="ARBA" id="ARBA00022801"/>
    </source>
</evidence>
<dbReference type="GO" id="GO:0008061">
    <property type="term" value="F:chitin binding"/>
    <property type="evidence" value="ECO:0007669"/>
    <property type="project" value="UniProtKB-KW"/>
</dbReference>
<evidence type="ECO:0000256" key="3">
    <source>
        <dbReference type="ARBA" id="ARBA00012729"/>
    </source>
</evidence>
<comment type="catalytic activity">
    <reaction evidence="1">
        <text>Random endo-hydrolysis of N-acetyl-beta-D-glucosaminide (1-&gt;4)-beta-linkages in chitin and chitodextrins.</text>
        <dbReference type="EC" id="3.2.1.14"/>
    </reaction>
</comment>
<keyword evidence="8" id="KW-0119">Carbohydrate metabolism</keyword>
<evidence type="ECO:0000256" key="1">
    <source>
        <dbReference type="ARBA" id="ARBA00000822"/>
    </source>
</evidence>
<dbReference type="InterPro" id="IPR029070">
    <property type="entry name" value="Chitinase_insertion_sf"/>
</dbReference>
<evidence type="ECO:0000256" key="8">
    <source>
        <dbReference type="ARBA" id="ARBA00023277"/>
    </source>
</evidence>
<protein>
    <recommendedName>
        <fullName evidence="3">chitinase</fullName>
        <ecNumber evidence="3">3.2.1.14</ecNumber>
    </recommendedName>
</protein>